<name>A0A915ID89_ROMCU</name>
<dbReference type="Proteomes" id="UP000887565">
    <property type="component" value="Unplaced"/>
</dbReference>
<accession>A0A915ID89</accession>
<protein>
    <submittedName>
        <fullName evidence="2">Uncharacterized protein</fullName>
    </submittedName>
</protein>
<sequence length="99" mass="11713">MENRNKETAGWKHQHIGQTRMEETEICVAFTSDHTTVVTQIKRLQMYLNRAMWNLSNSITSNEYMQYTKRPRDQYFSAPGTEQPFELRIVQVDVGEKNE</sequence>
<reference evidence="2" key="1">
    <citation type="submission" date="2022-11" db="UniProtKB">
        <authorList>
            <consortium name="WormBaseParasite"/>
        </authorList>
    </citation>
    <scope>IDENTIFICATION</scope>
</reference>
<proteinExistence type="predicted"/>
<keyword evidence="1" id="KW-1185">Reference proteome</keyword>
<evidence type="ECO:0000313" key="2">
    <source>
        <dbReference type="WBParaSite" id="nRc.2.0.1.t12159-RA"/>
    </source>
</evidence>
<organism evidence="1 2">
    <name type="scientific">Romanomermis culicivorax</name>
    <name type="common">Nematode worm</name>
    <dbReference type="NCBI Taxonomy" id="13658"/>
    <lineage>
        <taxon>Eukaryota</taxon>
        <taxon>Metazoa</taxon>
        <taxon>Ecdysozoa</taxon>
        <taxon>Nematoda</taxon>
        <taxon>Enoplea</taxon>
        <taxon>Dorylaimia</taxon>
        <taxon>Mermithida</taxon>
        <taxon>Mermithoidea</taxon>
        <taxon>Mermithidae</taxon>
        <taxon>Romanomermis</taxon>
    </lineage>
</organism>
<dbReference type="AlphaFoldDB" id="A0A915ID89"/>
<evidence type="ECO:0000313" key="1">
    <source>
        <dbReference type="Proteomes" id="UP000887565"/>
    </source>
</evidence>
<dbReference type="WBParaSite" id="nRc.2.0.1.t12159-RA">
    <property type="protein sequence ID" value="nRc.2.0.1.t12159-RA"/>
    <property type="gene ID" value="nRc.2.0.1.g12159"/>
</dbReference>